<name>K0MKK4_BORPB</name>
<dbReference type="HOGENOM" id="CLU_146689_0_0_4"/>
<dbReference type="Proteomes" id="UP000008035">
    <property type="component" value="Plasmid BPP5P1"/>
</dbReference>
<evidence type="ECO:0000313" key="2">
    <source>
        <dbReference type="Proteomes" id="UP000008035"/>
    </source>
</evidence>
<organism evidence="1 2">
    <name type="scientific">Bordetella parapertussis (strain Bpp5)</name>
    <dbReference type="NCBI Taxonomy" id="1208660"/>
    <lineage>
        <taxon>Bacteria</taxon>
        <taxon>Pseudomonadati</taxon>
        <taxon>Pseudomonadota</taxon>
        <taxon>Betaproteobacteria</taxon>
        <taxon>Burkholderiales</taxon>
        <taxon>Alcaligenaceae</taxon>
        <taxon>Bordetella</taxon>
    </lineage>
</organism>
<dbReference type="AlphaFoldDB" id="K0MKK4"/>
<protein>
    <submittedName>
        <fullName evidence="1">Uncharacterized protein</fullName>
    </submittedName>
</protein>
<reference evidence="1 2" key="1">
    <citation type="journal article" date="2012" name="BMC Genomics">
        <title>Comparative genomics of the classical Bordetella subspecies: the evolution and exchange of virulence-associated diversity amongst closely related pathogens.</title>
        <authorList>
            <person name="Park J."/>
            <person name="Zhang Y."/>
            <person name="Buboltz A.M."/>
            <person name="Zhang X."/>
            <person name="Schuster S.C."/>
            <person name="Ahuja U."/>
            <person name="Liu M."/>
            <person name="Miller J.F."/>
            <person name="Sebaihia M."/>
            <person name="Bentley S.D."/>
            <person name="Parkhill J."/>
            <person name="Harvill E.T."/>
        </authorList>
    </citation>
    <scope>NUCLEOTIDE SEQUENCE [LARGE SCALE GENOMIC DNA]</scope>
    <source>
        <strain evidence="1 2">Bpp5</strain>
        <plasmid evidence="2">Plasmid BPP5P1</plasmid>
    </source>
</reference>
<geneLocation type="plasmid" evidence="1 2">
    <name>BPP5P1</name>
</geneLocation>
<keyword evidence="1" id="KW-0614">Plasmid</keyword>
<dbReference type="KEGG" id="bpar:BN117_p11"/>
<evidence type="ECO:0000313" key="1">
    <source>
        <dbReference type="EMBL" id="CCJ51902.1"/>
    </source>
</evidence>
<accession>K0MKK4</accession>
<gene>
    <name evidence="1" type="ordered locus">BN117_p11</name>
</gene>
<dbReference type="EMBL" id="HE965804">
    <property type="protein sequence ID" value="CCJ51902.1"/>
    <property type="molecule type" value="Genomic_DNA"/>
</dbReference>
<proteinExistence type="predicted"/>
<sequence length="118" mass="13495">MMKISPQPRAKLSKLRDIGWELWDPIGLLEPGFYPGKWDEEANRPFADEYDSYLLDAAGQLRRGVPRVQVVDYLVRIETQHMGLQEGPTTRDRAEAVVAAILADDGIWTWPDEQGRFP</sequence>